<evidence type="ECO:0000313" key="4">
    <source>
        <dbReference type="EMBL" id="KAK4209762.1"/>
    </source>
</evidence>
<feature type="region of interest" description="Disordered" evidence="2">
    <location>
        <begin position="373"/>
        <end position="396"/>
    </location>
</feature>
<reference evidence="4" key="2">
    <citation type="submission" date="2023-05" db="EMBL/GenBank/DDBJ databases">
        <authorList>
            <consortium name="Lawrence Berkeley National Laboratory"/>
            <person name="Steindorff A."/>
            <person name="Hensen N."/>
            <person name="Bonometti L."/>
            <person name="Westerberg I."/>
            <person name="Brannstrom I.O."/>
            <person name="Guillou S."/>
            <person name="Cros-Aarteil S."/>
            <person name="Calhoun S."/>
            <person name="Haridas S."/>
            <person name="Kuo A."/>
            <person name="Mondo S."/>
            <person name="Pangilinan J."/>
            <person name="Riley R."/>
            <person name="Labutti K."/>
            <person name="Andreopoulos B."/>
            <person name="Lipzen A."/>
            <person name="Chen C."/>
            <person name="Yanf M."/>
            <person name="Daum C."/>
            <person name="Ng V."/>
            <person name="Clum A."/>
            <person name="Ohm R."/>
            <person name="Martin F."/>
            <person name="Silar P."/>
            <person name="Natvig D."/>
            <person name="Lalanne C."/>
            <person name="Gautier V."/>
            <person name="Ament-Velasquez S.L."/>
            <person name="Kruys A."/>
            <person name="Hutchinson M.I."/>
            <person name="Powell A.J."/>
            <person name="Barry K."/>
            <person name="Miller A.N."/>
            <person name="Grigoriev I.V."/>
            <person name="Debuchy R."/>
            <person name="Gladieux P."/>
            <person name="Thoren M.H."/>
            <person name="Johannesson H."/>
        </authorList>
    </citation>
    <scope>NUCLEOTIDE SEQUENCE</scope>
    <source>
        <strain evidence="4">PSN293</strain>
    </source>
</reference>
<dbReference type="AlphaFoldDB" id="A0AAN6Y449"/>
<dbReference type="EMBL" id="MU858195">
    <property type="protein sequence ID" value="KAK4209762.1"/>
    <property type="molecule type" value="Genomic_DNA"/>
</dbReference>
<feature type="compositionally biased region" description="Acidic residues" evidence="2">
    <location>
        <begin position="493"/>
        <end position="508"/>
    </location>
</feature>
<sequence>MLFKGGLLATLAVLSAPPGTRVSALPAAVVLVANGELNLNSARGTAVPALSTVSVGPDIISSTSTSSITTTPSRGVILKTTSSSSSDTGAAKPSWIGPPPIFWPGYRGPPVEDHDSDSSLYSSYTATTTTSPTWTSTPPLGVHIRGALSTTTFQSTPSVTPVHYPVPVPVPAPAPAPVSVPGSPFQDITTGYLVPTPAPVENYQPWEESSKLPPPPDCSCTAVPYSDWTECGCTGQRGHHWIEGSKLVHQNGVFIHVPTTIPITATWVDGTLLPLATSEPTPINKLEAELSSSAVEKRKLKKVKWNEVWQYFSRRLPDLPPLPFKPATAKKWLGHMEKAGLISDKGRDDWKLSTWNDGFSHYDFVKDQWNKRPKGEKRDLTETDPEAPAEPSITPHPTLTEEQLQRKKKLEAEFEEVSNELIRLGRRVFKLFDEHVARARQRYVMDAQEKVALNEVKYNRARMDMLEIEWKFLLEDIKELDPVDEAYWTDVYPDSDSDSDEEEEEEEVPVSTRYKSSEKPPTRRRLGKRRVTADVEQAIDLVYLEGIGYVSPDDLLTRDSPELPAALLESEEYADYPWLYVSHEIVTGNTKRGNDKQGVVYWACRAVLLGRGEVTCERVDLSWLGRYLNPYEWFEERWEEHPQDLNDDAEDWGAKKA</sequence>
<evidence type="ECO:0000256" key="1">
    <source>
        <dbReference type="SAM" id="Coils"/>
    </source>
</evidence>
<proteinExistence type="predicted"/>
<feature type="region of interest" description="Disordered" evidence="2">
    <location>
        <begin position="488"/>
        <end position="528"/>
    </location>
</feature>
<reference evidence="4" key="1">
    <citation type="journal article" date="2023" name="Mol. Phylogenet. Evol.">
        <title>Genome-scale phylogeny and comparative genomics of the fungal order Sordariales.</title>
        <authorList>
            <person name="Hensen N."/>
            <person name="Bonometti L."/>
            <person name="Westerberg I."/>
            <person name="Brannstrom I.O."/>
            <person name="Guillou S."/>
            <person name="Cros-Aarteil S."/>
            <person name="Calhoun S."/>
            <person name="Haridas S."/>
            <person name="Kuo A."/>
            <person name="Mondo S."/>
            <person name="Pangilinan J."/>
            <person name="Riley R."/>
            <person name="LaButti K."/>
            <person name="Andreopoulos B."/>
            <person name="Lipzen A."/>
            <person name="Chen C."/>
            <person name="Yan M."/>
            <person name="Daum C."/>
            <person name="Ng V."/>
            <person name="Clum A."/>
            <person name="Steindorff A."/>
            <person name="Ohm R.A."/>
            <person name="Martin F."/>
            <person name="Silar P."/>
            <person name="Natvig D.O."/>
            <person name="Lalanne C."/>
            <person name="Gautier V."/>
            <person name="Ament-Velasquez S.L."/>
            <person name="Kruys A."/>
            <person name="Hutchinson M.I."/>
            <person name="Powell A.J."/>
            <person name="Barry K."/>
            <person name="Miller A.N."/>
            <person name="Grigoriev I.V."/>
            <person name="Debuchy R."/>
            <person name="Gladieux P."/>
            <person name="Hiltunen Thoren M."/>
            <person name="Johannesson H."/>
        </authorList>
    </citation>
    <scope>NUCLEOTIDE SEQUENCE</scope>
    <source>
        <strain evidence="4">PSN293</strain>
    </source>
</reference>
<keyword evidence="3" id="KW-0732">Signal</keyword>
<evidence type="ECO:0000313" key="5">
    <source>
        <dbReference type="Proteomes" id="UP001301769"/>
    </source>
</evidence>
<feature type="coiled-coil region" evidence="1">
    <location>
        <begin position="400"/>
        <end position="427"/>
    </location>
</feature>
<protein>
    <submittedName>
        <fullName evidence="4">Uncharacterized protein</fullName>
    </submittedName>
</protein>
<dbReference type="Proteomes" id="UP001301769">
    <property type="component" value="Unassembled WGS sequence"/>
</dbReference>
<feature type="signal peptide" evidence="3">
    <location>
        <begin position="1"/>
        <end position="24"/>
    </location>
</feature>
<name>A0AAN6Y449_9PEZI</name>
<organism evidence="4 5">
    <name type="scientific">Rhypophila decipiens</name>
    <dbReference type="NCBI Taxonomy" id="261697"/>
    <lineage>
        <taxon>Eukaryota</taxon>
        <taxon>Fungi</taxon>
        <taxon>Dikarya</taxon>
        <taxon>Ascomycota</taxon>
        <taxon>Pezizomycotina</taxon>
        <taxon>Sordariomycetes</taxon>
        <taxon>Sordariomycetidae</taxon>
        <taxon>Sordariales</taxon>
        <taxon>Naviculisporaceae</taxon>
        <taxon>Rhypophila</taxon>
    </lineage>
</organism>
<accession>A0AAN6Y449</accession>
<evidence type="ECO:0000256" key="2">
    <source>
        <dbReference type="SAM" id="MobiDB-lite"/>
    </source>
</evidence>
<gene>
    <name evidence="4" type="ORF">QBC37DRAFT_404054</name>
</gene>
<keyword evidence="5" id="KW-1185">Reference proteome</keyword>
<evidence type="ECO:0000256" key="3">
    <source>
        <dbReference type="SAM" id="SignalP"/>
    </source>
</evidence>
<keyword evidence="1" id="KW-0175">Coiled coil</keyword>
<feature type="chain" id="PRO_5042978189" evidence="3">
    <location>
        <begin position="25"/>
        <end position="657"/>
    </location>
</feature>
<comment type="caution">
    <text evidence="4">The sequence shown here is derived from an EMBL/GenBank/DDBJ whole genome shotgun (WGS) entry which is preliminary data.</text>
</comment>